<dbReference type="GeneID" id="17287856"/>
<gene>
    <name evidence="3" type="ORF">GUITHDRAFT_122659</name>
</gene>
<protein>
    <submittedName>
        <fullName evidence="3">Uncharacterized protein</fullName>
    </submittedName>
</protein>
<proteinExistence type="predicted"/>
<dbReference type="PaxDb" id="55529-EKX31132"/>
<organism evidence="3">
    <name type="scientific">Guillardia theta (strain CCMP2712)</name>
    <name type="common">Cryptophyte</name>
    <dbReference type="NCBI Taxonomy" id="905079"/>
    <lineage>
        <taxon>Eukaryota</taxon>
        <taxon>Cryptophyceae</taxon>
        <taxon>Pyrenomonadales</taxon>
        <taxon>Geminigeraceae</taxon>
        <taxon>Guillardia</taxon>
    </lineage>
</organism>
<evidence type="ECO:0000256" key="2">
    <source>
        <dbReference type="SAM" id="MobiDB-lite"/>
    </source>
</evidence>
<dbReference type="EMBL" id="JH993351">
    <property type="protein sequence ID" value="EKX31132.1"/>
    <property type="molecule type" value="Genomic_DNA"/>
</dbReference>
<feature type="coiled-coil region" evidence="1">
    <location>
        <begin position="433"/>
        <end position="460"/>
    </location>
</feature>
<accession>L1I4V6</accession>
<feature type="compositionally biased region" description="Low complexity" evidence="2">
    <location>
        <begin position="473"/>
        <end position="499"/>
    </location>
</feature>
<evidence type="ECO:0000313" key="3">
    <source>
        <dbReference type="EMBL" id="EKX31132.1"/>
    </source>
</evidence>
<feature type="region of interest" description="Disordered" evidence="2">
    <location>
        <begin position="147"/>
        <end position="196"/>
    </location>
</feature>
<feature type="region of interest" description="Disordered" evidence="2">
    <location>
        <begin position="319"/>
        <end position="348"/>
    </location>
</feature>
<name>L1I4V6_GUITC</name>
<evidence type="ECO:0000256" key="1">
    <source>
        <dbReference type="SAM" id="Coils"/>
    </source>
</evidence>
<dbReference type="KEGG" id="gtt:GUITHDRAFT_122659"/>
<reference evidence="3" key="1">
    <citation type="journal article" date="2012" name="Nature">
        <title>Algal genomes reveal evolutionary mosaicism and the fate of nucleomorphs.</title>
        <authorList>
            <consortium name="DOE Joint Genome Institute"/>
            <person name="Curtis B.A."/>
            <person name="Tanifuji G."/>
            <person name="Burki F."/>
            <person name="Gruber A."/>
            <person name="Irimia M."/>
            <person name="Maruyama S."/>
            <person name="Arias M.C."/>
            <person name="Ball S.G."/>
            <person name="Gile G.H."/>
            <person name="Hirakawa Y."/>
            <person name="Hopkins J.F."/>
            <person name="Kuo A."/>
            <person name="Rensing S.A."/>
            <person name="Schmutz J."/>
            <person name="Symeonidi A."/>
            <person name="Elias M."/>
            <person name="Eveleigh R.J."/>
            <person name="Herman E.K."/>
            <person name="Klute M.J."/>
            <person name="Nakayama T."/>
            <person name="Obornik M."/>
            <person name="Reyes-Prieto A."/>
            <person name="Armbrust E.V."/>
            <person name="Aves S.J."/>
            <person name="Beiko R.G."/>
            <person name="Coutinho P."/>
            <person name="Dacks J.B."/>
            <person name="Durnford D.G."/>
            <person name="Fast N.M."/>
            <person name="Green B.R."/>
            <person name="Grisdale C.J."/>
            <person name="Hempel F."/>
            <person name="Henrissat B."/>
            <person name="Hoppner M.P."/>
            <person name="Ishida K."/>
            <person name="Kim E."/>
            <person name="Koreny L."/>
            <person name="Kroth P.G."/>
            <person name="Liu Y."/>
            <person name="Malik S.B."/>
            <person name="Maier U.G."/>
            <person name="McRose D."/>
            <person name="Mock T."/>
            <person name="Neilson J.A."/>
            <person name="Onodera N.T."/>
            <person name="Poole A.M."/>
            <person name="Pritham E.J."/>
            <person name="Richards T.A."/>
            <person name="Rocap G."/>
            <person name="Roy S.W."/>
            <person name="Sarai C."/>
            <person name="Schaack S."/>
            <person name="Shirato S."/>
            <person name="Slamovits C.H."/>
            <person name="Spencer D.F."/>
            <person name="Suzuki S."/>
            <person name="Worden A.Z."/>
            <person name="Zauner S."/>
            <person name="Barry K."/>
            <person name="Bell C."/>
            <person name="Bharti A.K."/>
            <person name="Crow J.A."/>
            <person name="Grimwood J."/>
            <person name="Kramer R."/>
            <person name="Lindquist E."/>
            <person name="Lucas S."/>
            <person name="Salamov A."/>
            <person name="McFadden G.I."/>
            <person name="Lane C.E."/>
            <person name="Keeling P.J."/>
            <person name="Gray M.W."/>
            <person name="Grigoriev I.V."/>
            <person name="Archibald J.M."/>
        </authorList>
    </citation>
    <scope>NUCLEOTIDE SEQUENCE</scope>
    <source>
        <strain evidence="3">CCMP2712</strain>
    </source>
</reference>
<dbReference type="RefSeq" id="XP_005818112.1">
    <property type="nucleotide sequence ID" value="XM_005818055.1"/>
</dbReference>
<sequence length="586" mass="63088">MARVKAALVSPMAAGMMLMMVLVSMHLVQRSDMLAASPSSSASSSWIELESRSRLGHESVEQVIAGWNKLEAEAKRQLKASKLAAVPQSGQGKLAGLGVNTGEEYNHHPGMDVTVRQGHRNPSYFFSAEGSDPDLVPNLTPTAEPVRERSRLDDAGINTGSEHSQWDDEAVETSAMEDPYNVGSSPHREWSSPSHRAGGIFAVSPRMSQLTSSPHAPVETSNHHLSSKGVNTGEGGGPDLGFPGDNHVKAGHVNPAHMIHTGQSLPTYTQSKKTSKPRTTRDGALDRLGVNTGDEHSQWDDAMVKSDGLEDSYNIGISPEREYNNPAPLPGTASWPARSPRSGGVEQKLMGGRRSHDFFRKNVQPLLQGAKRGGGGGVERSKKVMQAATGLLKQAAAEEARAKEAESAFEQQAAMARRAEALALKAKTFAEKVGEAKLKEEEAQERLQAAEGKFKKQLKESEDIIPETQGNFSSSSSSSLSTPLALGSKAAKSSDASPSQRRRGKLDEEAKKDRMENKQLAAAGDVQDVFAAINGQVPLHSARKVSTKLVAKPTIKKQIKLNHRSVGERHKKEEAVEKRLGGLLCR</sequence>
<feature type="non-terminal residue" evidence="3">
    <location>
        <position position="1"/>
    </location>
</feature>
<feature type="compositionally biased region" description="Basic and acidic residues" evidence="2">
    <location>
        <begin position="505"/>
        <end position="514"/>
    </location>
</feature>
<keyword evidence="1" id="KW-0175">Coiled coil</keyword>
<dbReference type="HOGENOM" id="CLU_466620_0_0_1"/>
<feature type="region of interest" description="Disordered" evidence="2">
    <location>
        <begin position="467"/>
        <end position="514"/>
    </location>
</feature>
<feature type="region of interest" description="Disordered" evidence="2">
    <location>
        <begin position="267"/>
        <end position="295"/>
    </location>
</feature>
<dbReference type="AlphaFoldDB" id="L1I4V6"/>